<proteinExistence type="predicted"/>
<protein>
    <recommendedName>
        <fullName evidence="4">Spherulation-specific family 4 protein</fullName>
    </recommendedName>
</protein>
<accession>A0ABN3FNR8</accession>
<sequence length="269" mass="28398">MRGPSIVSPVVDRVPTLLPLRAHPLARPHAWEIVAKHGPAFTVVVDVAGGPGSGRDPLWTAAMSRLDTAGVRLLGYVDIDYGTRPVADIRADVYRWAGYPVRGVFMDHTPVSPYAIGPVAVIAQAAARAGLPEAVLNPGEPPDEAYRELGLPVCVFDGSWREYRRWSGTGARPGDGHLVHAVPPWELDEAARLQVSRGAGFGLVTDLGAPDPYADLPAWCGLVPGLAELGAEAGRPTPAPRRPRPYPPLSVVRDGAAAGSVGRSTRTGS</sequence>
<feature type="region of interest" description="Disordered" evidence="1">
    <location>
        <begin position="232"/>
        <end position="269"/>
    </location>
</feature>
<evidence type="ECO:0000256" key="1">
    <source>
        <dbReference type="SAM" id="MobiDB-lite"/>
    </source>
</evidence>
<dbReference type="Proteomes" id="UP001501444">
    <property type="component" value="Unassembled WGS sequence"/>
</dbReference>
<evidence type="ECO:0000313" key="2">
    <source>
        <dbReference type="EMBL" id="GAA2334254.1"/>
    </source>
</evidence>
<dbReference type="PANTHER" id="PTHR35040:SF9">
    <property type="entry name" value="4-LIKE CELL SURFACE PROTEIN, PUTATIVE (AFU_ORTHOLOGUE AFUA_4G14080)-RELATED"/>
    <property type="match status" value="1"/>
</dbReference>
<organism evidence="2 3">
    <name type="scientific">Dactylosporangium salmoneum</name>
    <dbReference type="NCBI Taxonomy" id="53361"/>
    <lineage>
        <taxon>Bacteria</taxon>
        <taxon>Bacillati</taxon>
        <taxon>Actinomycetota</taxon>
        <taxon>Actinomycetes</taxon>
        <taxon>Micromonosporales</taxon>
        <taxon>Micromonosporaceae</taxon>
        <taxon>Dactylosporangium</taxon>
    </lineage>
</organism>
<dbReference type="Pfam" id="PF12138">
    <property type="entry name" value="Spherulin4"/>
    <property type="match status" value="1"/>
</dbReference>
<feature type="compositionally biased region" description="Pro residues" evidence="1">
    <location>
        <begin position="237"/>
        <end position="248"/>
    </location>
</feature>
<dbReference type="EMBL" id="BAAARV010000014">
    <property type="protein sequence ID" value="GAA2334254.1"/>
    <property type="molecule type" value="Genomic_DNA"/>
</dbReference>
<name>A0ABN3FNR8_9ACTN</name>
<keyword evidence="3" id="KW-1185">Reference proteome</keyword>
<dbReference type="InterPro" id="IPR021986">
    <property type="entry name" value="Spherulin4"/>
</dbReference>
<evidence type="ECO:0000313" key="3">
    <source>
        <dbReference type="Proteomes" id="UP001501444"/>
    </source>
</evidence>
<dbReference type="PANTHER" id="PTHR35040">
    <property type="match status" value="1"/>
</dbReference>
<gene>
    <name evidence="2" type="ORF">GCM10010170_013730</name>
</gene>
<reference evidence="2 3" key="1">
    <citation type="journal article" date="2019" name="Int. J. Syst. Evol. Microbiol.">
        <title>The Global Catalogue of Microorganisms (GCM) 10K type strain sequencing project: providing services to taxonomists for standard genome sequencing and annotation.</title>
        <authorList>
            <consortium name="The Broad Institute Genomics Platform"/>
            <consortium name="The Broad Institute Genome Sequencing Center for Infectious Disease"/>
            <person name="Wu L."/>
            <person name="Ma J."/>
        </authorList>
    </citation>
    <scope>NUCLEOTIDE SEQUENCE [LARGE SCALE GENOMIC DNA]</scope>
    <source>
        <strain evidence="2 3">JCM 3272</strain>
    </source>
</reference>
<comment type="caution">
    <text evidence="2">The sequence shown here is derived from an EMBL/GenBank/DDBJ whole genome shotgun (WGS) entry which is preliminary data.</text>
</comment>
<evidence type="ECO:0008006" key="4">
    <source>
        <dbReference type="Google" id="ProtNLM"/>
    </source>
</evidence>